<name>A0A1N7M3X4_9GAMM</name>
<proteinExistence type="predicted"/>
<dbReference type="SUPFAM" id="SSF51182">
    <property type="entry name" value="RmlC-like cupins"/>
    <property type="match status" value="1"/>
</dbReference>
<dbReference type="Proteomes" id="UP000185999">
    <property type="component" value="Unassembled WGS sequence"/>
</dbReference>
<dbReference type="Pfam" id="PF06249">
    <property type="entry name" value="EutQ"/>
    <property type="match status" value="1"/>
</dbReference>
<dbReference type="Gene3D" id="2.60.120.10">
    <property type="entry name" value="Jelly Rolls"/>
    <property type="match status" value="1"/>
</dbReference>
<reference evidence="2" key="1">
    <citation type="submission" date="2017-01" db="EMBL/GenBank/DDBJ databases">
        <authorList>
            <person name="Varghese N."/>
            <person name="Submissions S."/>
        </authorList>
    </citation>
    <scope>NUCLEOTIDE SEQUENCE [LARGE SCALE GENOMIC DNA]</scope>
    <source>
        <strain evidence="2">DSM 22306</strain>
    </source>
</reference>
<sequence length="117" mass="12546">MTAKLISSTSLNFAHRGGPPGHSEVARAVGGELSSTMAAGVARFDACSIAWTVLYDEVIYVIDGIFRLVTGGEILEGHAGDIIWIPKGTELKYEGEQASIFYAVYPGNWKELLANAE</sequence>
<evidence type="ECO:0000313" key="2">
    <source>
        <dbReference type="Proteomes" id="UP000185999"/>
    </source>
</evidence>
<evidence type="ECO:0000313" key="1">
    <source>
        <dbReference type="EMBL" id="SIS80651.1"/>
    </source>
</evidence>
<dbReference type="InterPro" id="IPR014710">
    <property type="entry name" value="RmlC-like_jellyroll"/>
</dbReference>
<dbReference type="EMBL" id="FTOE01000005">
    <property type="protein sequence ID" value="SIS80651.1"/>
    <property type="molecule type" value="Genomic_DNA"/>
</dbReference>
<dbReference type="InterPro" id="IPR010424">
    <property type="entry name" value="EutQ"/>
</dbReference>
<dbReference type="AlphaFoldDB" id="A0A1N7M3X4"/>
<accession>A0A1N7M3X4</accession>
<keyword evidence="2" id="KW-1185">Reference proteome</keyword>
<protein>
    <submittedName>
        <fullName evidence="1">Ethanolamine utilization protein EutQ</fullName>
    </submittedName>
</protein>
<gene>
    <name evidence="1" type="ORF">SAMN05421760_105134</name>
</gene>
<dbReference type="STRING" id="619304.SAMN05421760_105134"/>
<dbReference type="OrthoDB" id="3828611at2"/>
<dbReference type="InterPro" id="IPR011051">
    <property type="entry name" value="RmlC_Cupin_sf"/>
</dbReference>
<organism evidence="1 2">
    <name type="scientific">Neptunomonas antarctica</name>
    <dbReference type="NCBI Taxonomy" id="619304"/>
    <lineage>
        <taxon>Bacteria</taxon>
        <taxon>Pseudomonadati</taxon>
        <taxon>Pseudomonadota</taxon>
        <taxon>Gammaproteobacteria</taxon>
        <taxon>Oceanospirillales</taxon>
        <taxon>Oceanospirillaceae</taxon>
        <taxon>Neptunomonas</taxon>
    </lineage>
</organism>